<keyword evidence="4 7" id="KW-0560">Oxidoreductase</keyword>
<dbReference type="GO" id="GO:0004497">
    <property type="term" value="F:monooxygenase activity"/>
    <property type="evidence" value="ECO:0007669"/>
    <property type="project" value="InterPro"/>
</dbReference>
<dbReference type="InterPro" id="IPR001128">
    <property type="entry name" value="Cyt_P450"/>
</dbReference>
<dbReference type="GO" id="GO:0005506">
    <property type="term" value="F:iron ion binding"/>
    <property type="evidence" value="ECO:0007669"/>
    <property type="project" value="InterPro"/>
</dbReference>
<evidence type="ECO:0000256" key="5">
    <source>
        <dbReference type="ARBA" id="ARBA00023004"/>
    </source>
</evidence>
<dbReference type="SUPFAM" id="SSF48264">
    <property type="entry name" value="Cytochrome P450"/>
    <property type="match status" value="1"/>
</dbReference>
<gene>
    <name evidence="7" type="primary">cypC_1</name>
    <name evidence="7" type="ORF">PAA8504_00028</name>
</gene>
<proteinExistence type="inferred from homology"/>
<evidence type="ECO:0000313" key="8">
    <source>
        <dbReference type="Proteomes" id="UP000244912"/>
    </source>
</evidence>
<comment type="cofactor">
    <cofactor evidence="6">
        <name>heme</name>
        <dbReference type="ChEBI" id="CHEBI:30413"/>
    </cofactor>
</comment>
<dbReference type="InterPro" id="IPR050705">
    <property type="entry name" value="Cytochrome_P450_3A"/>
</dbReference>
<evidence type="ECO:0000256" key="3">
    <source>
        <dbReference type="ARBA" id="ARBA00022723"/>
    </source>
</evidence>
<dbReference type="PANTHER" id="PTHR24302">
    <property type="entry name" value="CYTOCHROME P450 FAMILY 3"/>
    <property type="match status" value="1"/>
</dbReference>
<dbReference type="EC" id="1.11.2.4" evidence="7"/>
<dbReference type="EMBL" id="ONZF01000001">
    <property type="protein sequence ID" value="SPJ22240.1"/>
    <property type="molecule type" value="Genomic_DNA"/>
</dbReference>
<evidence type="ECO:0000256" key="6">
    <source>
        <dbReference type="PIRSR" id="PIRSR602401-1"/>
    </source>
</evidence>
<dbReference type="GO" id="GO:0004601">
    <property type="term" value="F:peroxidase activity"/>
    <property type="evidence" value="ECO:0007669"/>
    <property type="project" value="UniProtKB-KW"/>
</dbReference>
<dbReference type="InterPro" id="IPR036396">
    <property type="entry name" value="Cyt_P450_sf"/>
</dbReference>
<dbReference type="GO" id="GO:0016705">
    <property type="term" value="F:oxidoreductase activity, acting on paired donors, with incorporation or reduction of molecular oxygen"/>
    <property type="evidence" value="ECO:0007669"/>
    <property type="project" value="InterPro"/>
</dbReference>
<dbReference type="InterPro" id="IPR002401">
    <property type="entry name" value="Cyt_P450_E_grp-I"/>
</dbReference>
<dbReference type="Proteomes" id="UP000244912">
    <property type="component" value="Unassembled WGS sequence"/>
</dbReference>
<protein>
    <submittedName>
        <fullName evidence="7">Fatty-acid peroxygenase</fullName>
        <ecNumber evidence="7">1.11.2.4</ecNumber>
    </submittedName>
</protein>
<dbReference type="AlphaFoldDB" id="A0A2R8BQ10"/>
<feature type="binding site" description="axial binding residue" evidence="6">
    <location>
        <position position="354"/>
    </location>
    <ligand>
        <name>heme</name>
        <dbReference type="ChEBI" id="CHEBI:30413"/>
    </ligand>
    <ligandPart>
        <name>Fe</name>
        <dbReference type="ChEBI" id="CHEBI:18248"/>
    </ligandPart>
</feature>
<keyword evidence="8" id="KW-1185">Reference proteome</keyword>
<dbReference type="Pfam" id="PF00067">
    <property type="entry name" value="p450"/>
    <property type="match status" value="1"/>
</dbReference>
<sequence length="409" mass="45516">MHLPYATNGDLTLRIARDPYRTVSRIAGKLEADAFHGKLMLADTVFLTGPDCARVFYGEGMIRAGAAPSFLKMTLFGDSGIQSLDEAEHEKRKAMFMSFMDKGAPDRIAAQVAKALDDLARKSPDRLCVQDEMERILTRVACDFAGVPLSEDDVEGRTRMLSALFEHAAPIRPTFLAAVANRKRANTWAANLISGARSGAITPPRGSALEEIASYRTVDGAPLSREVAAVELVNVVRPIVAVSCYLTFCAHAVATNENGWEAVHDRPQSFVQEVRRHYPFFPLVAAKTGRELDIGGETIAPDTRVVLDLYGTNHDARLWDDPMMFRPRRFDDRKIDPFDLIPQGGGDHHAGHRCAGEWVTIAIMRAFTDWLTRIDYRRPKQDLDLAMSRLPALPESRMIWENVSLRQPA</sequence>
<evidence type="ECO:0000256" key="1">
    <source>
        <dbReference type="ARBA" id="ARBA00010617"/>
    </source>
</evidence>
<keyword evidence="3 6" id="KW-0479">Metal-binding</keyword>
<evidence type="ECO:0000256" key="4">
    <source>
        <dbReference type="ARBA" id="ARBA00023002"/>
    </source>
</evidence>
<dbReference type="Gene3D" id="1.10.630.10">
    <property type="entry name" value="Cytochrome P450"/>
    <property type="match status" value="1"/>
</dbReference>
<dbReference type="CDD" id="cd11067">
    <property type="entry name" value="CYP152"/>
    <property type="match status" value="1"/>
</dbReference>
<keyword evidence="2 6" id="KW-0349">Heme</keyword>
<comment type="similarity">
    <text evidence="1">Belongs to the cytochrome P450 family.</text>
</comment>
<name>A0A2R8BQ10_9RHOB</name>
<evidence type="ECO:0000313" key="7">
    <source>
        <dbReference type="EMBL" id="SPJ22240.1"/>
    </source>
</evidence>
<dbReference type="GO" id="GO:0020037">
    <property type="term" value="F:heme binding"/>
    <property type="evidence" value="ECO:0007669"/>
    <property type="project" value="InterPro"/>
</dbReference>
<organism evidence="7 8">
    <name type="scientific">Palleronia abyssalis</name>
    <dbReference type="NCBI Taxonomy" id="1501240"/>
    <lineage>
        <taxon>Bacteria</taxon>
        <taxon>Pseudomonadati</taxon>
        <taxon>Pseudomonadota</taxon>
        <taxon>Alphaproteobacteria</taxon>
        <taxon>Rhodobacterales</taxon>
        <taxon>Roseobacteraceae</taxon>
        <taxon>Palleronia</taxon>
    </lineage>
</organism>
<accession>A0A2R8BQ10</accession>
<dbReference type="PANTHER" id="PTHR24302:SF15">
    <property type="entry name" value="FATTY-ACID PEROXYGENASE"/>
    <property type="match status" value="1"/>
</dbReference>
<dbReference type="RefSeq" id="WP_108892157.1">
    <property type="nucleotide sequence ID" value="NZ_ONZF01000001.1"/>
</dbReference>
<keyword evidence="5 6" id="KW-0408">Iron</keyword>
<dbReference type="PRINTS" id="PR00463">
    <property type="entry name" value="EP450I"/>
</dbReference>
<reference evidence="7 8" key="1">
    <citation type="submission" date="2018-03" db="EMBL/GenBank/DDBJ databases">
        <authorList>
            <person name="Keele B.F."/>
        </authorList>
    </citation>
    <scope>NUCLEOTIDE SEQUENCE [LARGE SCALE GENOMIC DNA]</scope>
    <source>
        <strain evidence="7 8">CECT 8504</strain>
    </source>
</reference>
<evidence type="ECO:0000256" key="2">
    <source>
        <dbReference type="ARBA" id="ARBA00022617"/>
    </source>
</evidence>
<keyword evidence="7" id="KW-0575">Peroxidase</keyword>
<dbReference type="OrthoDB" id="9764248at2"/>